<dbReference type="Pfam" id="PF13861">
    <property type="entry name" value="FLgD_tudor"/>
    <property type="match status" value="1"/>
</dbReference>
<dbReference type="OrthoDB" id="9785233at2"/>
<keyword evidence="8" id="KW-0969">Cilium</keyword>
<evidence type="ECO:0000259" key="6">
    <source>
        <dbReference type="Pfam" id="PF13860"/>
    </source>
</evidence>
<keyword evidence="8" id="KW-0966">Cell projection</keyword>
<protein>
    <recommendedName>
        <fullName evidence="2 5">Basal-body rod modification protein FlgD</fullName>
    </recommendedName>
</protein>
<accession>A0A4R6DUH5</accession>
<evidence type="ECO:0000313" key="8">
    <source>
        <dbReference type="EMBL" id="TDN48354.1"/>
    </source>
</evidence>
<comment type="caution">
    <text evidence="8">The sequence shown here is derived from an EMBL/GenBank/DDBJ whole genome shotgun (WGS) entry which is preliminary data.</text>
</comment>
<evidence type="ECO:0000256" key="1">
    <source>
        <dbReference type="ARBA" id="ARBA00010577"/>
    </source>
</evidence>
<comment type="similarity">
    <text evidence="1 5">Belongs to the FlgD family.</text>
</comment>
<keyword evidence="8" id="KW-0282">Flagellum</keyword>
<dbReference type="RefSeq" id="WP_133593439.1">
    <property type="nucleotide sequence ID" value="NZ_SNVV01000015.1"/>
</dbReference>
<dbReference type="GO" id="GO:0044781">
    <property type="term" value="P:bacterial-type flagellum organization"/>
    <property type="evidence" value="ECO:0007669"/>
    <property type="project" value="UniProtKB-UniRule"/>
</dbReference>
<evidence type="ECO:0000256" key="2">
    <source>
        <dbReference type="ARBA" id="ARBA00016013"/>
    </source>
</evidence>
<dbReference type="Pfam" id="PF03963">
    <property type="entry name" value="FlgD"/>
    <property type="match status" value="1"/>
</dbReference>
<keyword evidence="9" id="KW-1185">Reference proteome</keyword>
<proteinExistence type="inferred from homology"/>
<organism evidence="8 9">
    <name type="scientific">Azoarcus indigens</name>
    <dbReference type="NCBI Taxonomy" id="29545"/>
    <lineage>
        <taxon>Bacteria</taxon>
        <taxon>Pseudomonadati</taxon>
        <taxon>Pseudomonadota</taxon>
        <taxon>Betaproteobacteria</taxon>
        <taxon>Rhodocyclales</taxon>
        <taxon>Zoogloeaceae</taxon>
        <taxon>Azoarcus</taxon>
    </lineage>
</organism>
<evidence type="ECO:0000313" key="9">
    <source>
        <dbReference type="Proteomes" id="UP000295129"/>
    </source>
</evidence>
<evidence type="ECO:0000256" key="4">
    <source>
        <dbReference type="ARBA" id="ARBA00024746"/>
    </source>
</evidence>
<gene>
    <name evidence="8" type="ORF">C7389_11520</name>
</gene>
<name>A0A4R6DUH5_9RHOO</name>
<dbReference type="AlphaFoldDB" id="A0A4R6DUH5"/>
<comment type="function">
    <text evidence="4 5">Required for flagellar hook formation. May act as a scaffolding protein.</text>
</comment>
<evidence type="ECO:0000259" key="7">
    <source>
        <dbReference type="Pfam" id="PF13861"/>
    </source>
</evidence>
<evidence type="ECO:0000256" key="5">
    <source>
        <dbReference type="RuleBase" id="RU362076"/>
    </source>
</evidence>
<keyword evidence="3 5" id="KW-1005">Bacterial flagellum biogenesis</keyword>
<reference evidence="8 9" key="1">
    <citation type="submission" date="2019-03" db="EMBL/GenBank/DDBJ databases">
        <title>Genomic Encyclopedia of Type Strains, Phase IV (KMG-IV): sequencing the most valuable type-strain genomes for metagenomic binning, comparative biology and taxonomic classification.</title>
        <authorList>
            <person name="Goeker M."/>
        </authorList>
    </citation>
    <scope>NUCLEOTIDE SEQUENCE [LARGE SCALE GENOMIC DNA]</scope>
    <source>
        <strain evidence="8 9">DSM 12121</strain>
    </source>
</reference>
<dbReference type="Gene3D" id="2.30.30.910">
    <property type="match status" value="1"/>
</dbReference>
<feature type="domain" description="FlgD/Vpr Ig-like" evidence="6">
    <location>
        <begin position="109"/>
        <end position="181"/>
    </location>
</feature>
<dbReference type="Pfam" id="PF13860">
    <property type="entry name" value="FlgD_ig"/>
    <property type="match status" value="1"/>
</dbReference>
<dbReference type="Gene3D" id="2.60.40.4070">
    <property type="match status" value="1"/>
</dbReference>
<sequence length="224" mass="23285">MATVNSSTSTSDAVLASLARTDTSSTSTAADTRIQFLTLLTTQLQNQDPMNPMENAELTSQLAQLSTVEGIEKLNTMMTQLINSQESAEGLQAAALVGRGVLVEGSGLQLTEAGAVGGFELDGPADTVTITIKNASGVEVASLEFTDMEAGSQNFLWDGTAKDGSMAAEGMYTVSVKAVQGDNTVVSRPLQFAAVTSVIRGSSGTDLQVGNLGIFKLDDIKQIL</sequence>
<dbReference type="InterPro" id="IPR025965">
    <property type="entry name" value="FlgD/Vpr_Ig-like"/>
</dbReference>
<dbReference type="InterPro" id="IPR025963">
    <property type="entry name" value="FLgD_Tudor"/>
</dbReference>
<dbReference type="InterPro" id="IPR005648">
    <property type="entry name" value="FlgD"/>
</dbReference>
<evidence type="ECO:0000256" key="3">
    <source>
        <dbReference type="ARBA" id="ARBA00022795"/>
    </source>
</evidence>
<dbReference type="EMBL" id="SNVV01000015">
    <property type="protein sequence ID" value="TDN48354.1"/>
    <property type="molecule type" value="Genomic_DNA"/>
</dbReference>
<dbReference type="Proteomes" id="UP000295129">
    <property type="component" value="Unassembled WGS sequence"/>
</dbReference>
<feature type="domain" description="FlgD Tudor-like" evidence="7">
    <location>
        <begin position="91"/>
        <end position="221"/>
    </location>
</feature>